<dbReference type="GO" id="GO:0012505">
    <property type="term" value="C:endomembrane system"/>
    <property type="evidence" value="ECO:0007669"/>
    <property type="project" value="UniProtKB-SubCell"/>
</dbReference>
<sequence>MRKYNRAAAGAAAWQVIQNTGGRVSVWQRALAVPRMLGAKLRGRYPELSSGKLLAMLVMAGYILSPVDFVPELLFSVFGLVDDIGVAVWLTTMLLGESERYVEWERDAAAQQATYTEQGEPYRGQARSGSTHQGVYTESGAAGRR</sequence>
<keyword evidence="2" id="KW-0812">Transmembrane</keyword>
<feature type="domain" description="DUF1232" evidence="6">
    <location>
        <begin position="53"/>
        <end position="89"/>
    </location>
</feature>
<keyword evidence="8" id="KW-1185">Reference proteome</keyword>
<comment type="caution">
    <text evidence="7">The sequence shown here is derived from an EMBL/GenBank/DDBJ whole genome shotgun (WGS) entry which is preliminary data.</text>
</comment>
<organism evidence="7 8">
    <name type="scientific">Nocardiopsis kunsanensis</name>
    <dbReference type="NCBI Taxonomy" id="141693"/>
    <lineage>
        <taxon>Bacteria</taxon>
        <taxon>Bacillati</taxon>
        <taxon>Actinomycetota</taxon>
        <taxon>Actinomycetes</taxon>
        <taxon>Streptosporangiales</taxon>
        <taxon>Nocardiopsidaceae</taxon>
        <taxon>Nocardiopsis</taxon>
    </lineage>
</organism>
<dbReference type="Pfam" id="PF06803">
    <property type="entry name" value="DUF1232"/>
    <property type="match status" value="1"/>
</dbReference>
<proteinExistence type="predicted"/>
<evidence type="ECO:0000256" key="2">
    <source>
        <dbReference type="ARBA" id="ARBA00022692"/>
    </source>
</evidence>
<dbReference type="RefSeq" id="WP_017576283.1">
    <property type="nucleotide sequence ID" value="NZ_BMXL01000005.1"/>
</dbReference>
<gene>
    <name evidence="7" type="ORF">GCM10007147_15370</name>
</gene>
<protein>
    <recommendedName>
        <fullName evidence="6">DUF1232 domain-containing protein</fullName>
    </recommendedName>
</protein>
<feature type="region of interest" description="Disordered" evidence="5">
    <location>
        <begin position="113"/>
        <end position="145"/>
    </location>
</feature>
<keyword evidence="3" id="KW-1133">Transmembrane helix</keyword>
<accession>A0A918XBD0</accession>
<name>A0A918XBD0_9ACTN</name>
<comment type="subcellular location">
    <subcellularLocation>
        <location evidence="1">Endomembrane system</location>
        <topology evidence="1">Multi-pass membrane protein</topology>
    </subcellularLocation>
</comment>
<dbReference type="Proteomes" id="UP000654947">
    <property type="component" value="Unassembled WGS sequence"/>
</dbReference>
<evidence type="ECO:0000259" key="6">
    <source>
        <dbReference type="Pfam" id="PF06803"/>
    </source>
</evidence>
<dbReference type="EMBL" id="BMXL01000005">
    <property type="protein sequence ID" value="GHD21674.1"/>
    <property type="molecule type" value="Genomic_DNA"/>
</dbReference>
<evidence type="ECO:0000256" key="3">
    <source>
        <dbReference type="ARBA" id="ARBA00022989"/>
    </source>
</evidence>
<dbReference type="AlphaFoldDB" id="A0A918XBD0"/>
<keyword evidence="4" id="KW-0472">Membrane</keyword>
<feature type="compositionally biased region" description="Polar residues" evidence="5">
    <location>
        <begin position="127"/>
        <end position="136"/>
    </location>
</feature>
<evidence type="ECO:0000256" key="4">
    <source>
        <dbReference type="ARBA" id="ARBA00023136"/>
    </source>
</evidence>
<evidence type="ECO:0000256" key="5">
    <source>
        <dbReference type="SAM" id="MobiDB-lite"/>
    </source>
</evidence>
<evidence type="ECO:0000313" key="8">
    <source>
        <dbReference type="Proteomes" id="UP000654947"/>
    </source>
</evidence>
<dbReference type="InterPro" id="IPR010652">
    <property type="entry name" value="DUF1232"/>
</dbReference>
<evidence type="ECO:0000256" key="1">
    <source>
        <dbReference type="ARBA" id="ARBA00004127"/>
    </source>
</evidence>
<evidence type="ECO:0000313" key="7">
    <source>
        <dbReference type="EMBL" id="GHD21674.1"/>
    </source>
</evidence>
<reference evidence="7 8" key="1">
    <citation type="journal article" date="2014" name="Int. J. Syst. Evol. Microbiol.">
        <title>Complete genome sequence of Corynebacterium casei LMG S-19264T (=DSM 44701T), isolated from a smear-ripened cheese.</title>
        <authorList>
            <consortium name="US DOE Joint Genome Institute (JGI-PGF)"/>
            <person name="Walter F."/>
            <person name="Albersmeier A."/>
            <person name="Kalinowski J."/>
            <person name="Ruckert C."/>
        </authorList>
    </citation>
    <scope>NUCLEOTIDE SEQUENCE [LARGE SCALE GENOMIC DNA]</scope>
    <source>
        <strain evidence="7 8">KCTC 19473</strain>
    </source>
</reference>